<evidence type="ECO:0000313" key="2">
    <source>
        <dbReference type="Proteomes" id="UP000027284"/>
    </source>
</evidence>
<reference evidence="1 2" key="1">
    <citation type="submission" date="2014-04" db="EMBL/GenBank/DDBJ databases">
        <title>The Genome Sequence of Thermoanaerobaculum aquaticum MP-01, The First Cultivated Group 23 Acidobacterium.</title>
        <authorList>
            <person name="Stamps B.W."/>
            <person name="Losey N.A."/>
            <person name="Lawson P.A."/>
            <person name="Stevenson B.S."/>
        </authorList>
    </citation>
    <scope>NUCLEOTIDE SEQUENCE [LARGE SCALE GENOMIC DNA]</scope>
    <source>
        <strain evidence="1 2">MP-01</strain>
    </source>
</reference>
<sequence>MSEDTRRVLLVAAVLVLLVAAVLAFWRRHESLRPQLLQAAVVFWVEGEEWASDDVGPRQPQERVWAGVLLQFRQGKKPARFLCPFPKVRWQGQELHPEPLAAWPSAYGFLKAQWFTLEPAFFGWEGVNAGSADKLAYGEFAAPEMGSELKAPVTSEAHNDDFLTQPVAGNTLIGGVTRFKVKVGAYARPQDLLPWASVSSPGAREVAEVPALWRLAEVPEGVNPRVSLAFRRGVFSFAPGVWPEGGPGWPLPLSPRELVVRHLIMTPQAVAALAAVGDPLAEPWGPPQRLVVGDGLWLSEGGRPLRWRNDVLPGDAVSWSGRWAVLWADDGNGTLDFPDTVLLAWMQPPRLLTLGEVAAATRSLELRRVVRGAP</sequence>
<gene>
    <name evidence="1" type="ORF">EG19_05675</name>
</gene>
<organism evidence="1 2">
    <name type="scientific">Thermoanaerobaculum aquaticum</name>
    <dbReference type="NCBI Taxonomy" id="1312852"/>
    <lineage>
        <taxon>Bacteria</taxon>
        <taxon>Pseudomonadati</taxon>
        <taxon>Acidobacteriota</taxon>
        <taxon>Thermoanaerobaculia</taxon>
        <taxon>Thermoanaerobaculales</taxon>
        <taxon>Thermoanaerobaculaceae</taxon>
        <taxon>Thermoanaerobaculum</taxon>
    </lineage>
</organism>
<comment type="caution">
    <text evidence="1">The sequence shown here is derived from an EMBL/GenBank/DDBJ whole genome shotgun (WGS) entry which is preliminary data.</text>
</comment>
<dbReference type="RefSeq" id="WP_038049761.1">
    <property type="nucleotide sequence ID" value="NZ_JMFG01000022.1"/>
</dbReference>
<dbReference type="Proteomes" id="UP000027284">
    <property type="component" value="Unassembled WGS sequence"/>
</dbReference>
<accession>A0A062XZ94</accession>
<protein>
    <submittedName>
        <fullName evidence="1">Uncharacterized protein</fullName>
    </submittedName>
</protein>
<dbReference type="STRING" id="1312852.EG19_05675"/>
<evidence type="ECO:0000313" key="1">
    <source>
        <dbReference type="EMBL" id="KDA53411.1"/>
    </source>
</evidence>
<name>A0A062XZ94_9BACT</name>
<dbReference type="AlphaFoldDB" id="A0A062XZ94"/>
<keyword evidence="2" id="KW-1185">Reference proteome</keyword>
<proteinExistence type="predicted"/>
<dbReference type="EMBL" id="JMFG01000022">
    <property type="protein sequence ID" value="KDA53411.1"/>
    <property type="molecule type" value="Genomic_DNA"/>
</dbReference>